<dbReference type="AlphaFoldDB" id="A0A067NBT9"/>
<dbReference type="HOGENOM" id="CLU_1461074_0_0_1"/>
<dbReference type="EMBL" id="KL198016">
    <property type="protein sequence ID" value="KDQ21597.1"/>
    <property type="molecule type" value="Genomic_DNA"/>
</dbReference>
<proteinExistence type="predicted"/>
<evidence type="ECO:0000313" key="3">
    <source>
        <dbReference type="Proteomes" id="UP000027195"/>
    </source>
</evidence>
<feature type="compositionally biased region" description="Basic and acidic residues" evidence="1">
    <location>
        <begin position="74"/>
        <end position="85"/>
    </location>
</feature>
<organism evidence="2 3">
    <name type="scientific">Botryobasidium botryosum (strain FD-172 SS1)</name>
    <dbReference type="NCBI Taxonomy" id="930990"/>
    <lineage>
        <taxon>Eukaryota</taxon>
        <taxon>Fungi</taxon>
        <taxon>Dikarya</taxon>
        <taxon>Basidiomycota</taxon>
        <taxon>Agaricomycotina</taxon>
        <taxon>Agaricomycetes</taxon>
        <taxon>Cantharellales</taxon>
        <taxon>Botryobasidiaceae</taxon>
        <taxon>Botryobasidium</taxon>
    </lineage>
</organism>
<feature type="compositionally biased region" description="Gly residues" evidence="1">
    <location>
        <begin position="89"/>
        <end position="166"/>
    </location>
</feature>
<dbReference type="Proteomes" id="UP000027195">
    <property type="component" value="Unassembled WGS sequence"/>
</dbReference>
<keyword evidence="3" id="KW-1185">Reference proteome</keyword>
<feature type="compositionally biased region" description="Pro residues" evidence="1">
    <location>
        <begin position="37"/>
        <end position="46"/>
    </location>
</feature>
<name>A0A067NBT9_BOTB1</name>
<reference evidence="3" key="1">
    <citation type="journal article" date="2014" name="Proc. Natl. Acad. Sci. U.S.A.">
        <title>Extensive sampling of basidiomycete genomes demonstrates inadequacy of the white-rot/brown-rot paradigm for wood decay fungi.</title>
        <authorList>
            <person name="Riley R."/>
            <person name="Salamov A.A."/>
            <person name="Brown D.W."/>
            <person name="Nagy L.G."/>
            <person name="Floudas D."/>
            <person name="Held B.W."/>
            <person name="Levasseur A."/>
            <person name="Lombard V."/>
            <person name="Morin E."/>
            <person name="Otillar R."/>
            <person name="Lindquist E.A."/>
            <person name="Sun H."/>
            <person name="LaButti K.M."/>
            <person name="Schmutz J."/>
            <person name="Jabbour D."/>
            <person name="Luo H."/>
            <person name="Baker S.E."/>
            <person name="Pisabarro A.G."/>
            <person name="Walton J.D."/>
            <person name="Blanchette R.A."/>
            <person name="Henrissat B."/>
            <person name="Martin F."/>
            <person name="Cullen D."/>
            <person name="Hibbett D.S."/>
            <person name="Grigoriev I.V."/>
        </authorList>
    </citation>
    <scope>NUCLEOTIDE SEQUENCE [LARGE SCALE GENOMIC DNA]</scope>
    <source>
        <strain evidence="3">FD-172 SS1</strain>
    </source>
</reference>
<gene>
    <name evidence="2" type="ORF">BOTBODRAFT_40324</name>
</gene>
<sequence length="185" mass="18148">MSGSDLLVRCTCQRYCNGGRDIVERTWFRHRLFRAAPPSPPAPAPITLPSQPGDSKRKRLPSSPEKNAPAHHPRIADRADSRQDACEGNVGGERGEGMIGGEGGGDGEGAGGGEGEGAGAGDGEGAGGGEGEGAGAGDGEGAGGGEGEGAGAGDGEGVGGGDGEGVGVEMVKAREVEMAKAQEVI</sequence>
<protein>
    <submittedName>
        <fullName evidence="2">Uncharacterized protein</fullName>
    </submittedName>
</protein>
<evidence type="ECO:0000256" key="1">
    <source>
        <dbReference type="SAM" id="MobiDB-lite"/>
    </source>
</evidence>
<feature type="region of interest" description="Disordered" evidence="1">
    <location>
        <begin position="35"/>
        <end position="169"/>
    </location>
</feature>
<dbReference type="InParanoid" id="A0A067NBT9"/>
<accession>A0A067NBT9</accession>
<evidence type="ECO:0000313" key="2">
    <source>
        <dbReference type="EMBL" id="KDQ21597.1"/>
    </source>
</evidence>